<dbReference type="GO" id="GO:0016740">
    <property type="term" value="F:transferase activity"/>
    <property type="evidence" value="ECO:0007669"/>
    <property type="project" value="UniProtKB-KW"/>
</dbReference>
<dbReference type="Gene3D" id="3.90.1200.10">
    <property type="match status" value="1"/>
</dbReference>
<sequence length="250" mass="28794">MRALATWREWPVALSDVPSIVCELTTGRTNRNYVLQCGREQYRLRLNATNADALGINRESERTILDALRPLACTPPILYFNRQSGFALLPYLEGRVWTAADMRDGRKVERLLQLLARIQSQQVRVPVRDYYQYLENYLQQLKRAGHPLTLAEGAALEKFRSQWQRALPSWEPTLSHHDLIPDNILETDAGLVILDWEYAALGHPQIDQRCVELVVAGWSASDQRLRDGDLVDQLIFWLTVLWEKVNQLSS</sequence>
<dbReference type="PANTHER" id="PTHR40086:SF1">
    <property type="entry name" value="CELL CYCLE REGULATOR CCRZ"/>
    <property type="match status" value="1"/>
</dbReference>
<feature type="domain" description="Aminoglycoside phosphotransferase" evidence="1">
    <location>
        <begin position="23"/>
        <end position="207"/>
    </location>
</feature>
<dbReference type="HOGENOM" id="CLU_055115_3_1_6"/>
<accession>C5BRU0</accession>
<dbReference type="InterPro" id="IPR002575">
    <property type="entry name" value="Aminoglycoside_PTrfase"/>
</dbReference>
<dbReference type="SUPFAM" id="SSF56112">
    <property type="entry name" value="Protein kinase-like (PK-like)"/>
    <property type="match status" value="1"/>
</dbReference>
<dbReference type="InterPro" id="IPR052077">
    <property type="entry name" value="CcrZ_PhaseVar_Mediator"/>
</dbReference>
<evidence type="ECO:0000259" key="1">
    <source>
        <dbReference type="Pfam" id="PF01636"/>
    </source>
</evidence>
<dbReference type="Gene3D" id="3.30.200.20">
    <property type="entry name" value="Phosphorylase Kinase, domain 1"/>
    <property type="match status" value="1"/>
</dbReference>
<dbReference type="Proteomes" id="UP000009080">
    <property type="component" value="Chromosome"/>
</dbReference>
<keyword evidence="3" id="KW-1185">Reference proteome</keyword>
<name>C5BRU0_TERTT</name>
<evidence type="ECO:0000313" key="3">
    <source>
        <dbReference type="Proteomes" id="UP000009080"/>
    </source>
</evidence>
<dbReference type="EMBL" id="CP001614">
    <property type="protein sequence ID" value="ACR10725.1"/>
    <property type="molecule type" value="Genomic_DNA"/>
</dbReference>
<reference evidence="2 3" key="1">
    <citation type="journal article" date="2009" name="PLoS ONE">
        <title>The complete genome of Teredinibacter turnerae T7901: an intracellular endosymbiont of marine wood-boring bivalves (shipworms).</title>
        <authorList>
            <person name="Yang J.C."/>
            <person name="Madupu R."/>
            <person name="Durkin A.S."/>
            <person name="Ekborg N.A."/>
            <person name="Pedamallu C.S."/>
            <person name="Hostetler J.B."/>
            <person name="Radune D."/>
            <person name="Toms B.S."/>
            <person name="Henrissat B."/>
            <person name="Coutinho P.M."/>
            <person name="Schwarz S."/>
            <person name="Field L."/>
            <person name="Trindade-Silva A.E."/>
            <person name="Soares C.A.G."/>
            <person name="Elshahawi S."/>
            <person name="Hanora A."/>
            <person name="Schmidt E.W."/>
            <person name="Haygood M.G."/>
            <person name="Posfai J."/>
            <person name="Benner J."/>
            <person name="Madinger C."/>
            <person name="Nove J."/>
            <person name="Anton B."/>
            <person name="Chaudhary K."/>
            <person name="Foster J."/>
            <person name="Holman A."/>
            <person name="Kumar S."/>
            <person name="Lessard P.A."/>
            <person name="Luyten Y.A."/>
            <person name="Slatko B."/>
            <person name="Wood N."/>
            <person name="Wu B."/>
            <person name="Teplitski M."/>
            <person name="Mougous J.D."/>
            <person name="Ward N."/>
            <person name="Eisen J.A."/>
            <person name="Badger J.H."/>
            <person name="Distel D.L."/>
        </authorList>
    </citation>
    <scope>NUCLEOTIDE SEQUENCE [LARGE SCALE GENOMIC DNA]</scope>
    <source>
        <strain evidence="3">ATCC 39867 / T7901</strain>
    </source>
</reference>
<dbReference type="STRING" id="377629.TERTU_1249"/>
<dbReference type="AlphaFoldDB" id="C5BRU0"/>
<dbReference type="KEGG" id="ttu:TERTU_1249"/>
<protein>
    <submittedName>
        <fullName evidence="2">Phosphotransferase enzyme family protein</fullName>
    </submittedName>
</protein>
<dbReference type="eggNOG" id="COG0510">
    <property type="taxonomic scope" value="Bacteria"/>
</dbReference>
<evidence type="ECO:0000313" key="2">
    <source>
        <dbReference type="EMBL" id="ACR10725.1"/>
    </source>
</evidence>
<organism evidence="2 3">
    <name type="scientific">Teredinibacter turnerae (strain ATCC 39867 / T7901)</name>
    <dbReference type="NCBI Taxonomy" id="377629"/>
    <lineage>
        <taxon>Bacteria</taxon>
        <taxon>Pseudomonadati</taxon>
        <taxon>Pseudomonadota</taxon>
        <taxon>Gammaproteobacteria</taxon>
        <taxon>Cellvibrionales</taxon>
        <taxon>Cellvibrionaceae</taxon>
        <taxon>Teredinibacter</taxon>
    </lineage>
</organism>
<dbReference type="Pfam" id="PF01636">
    <property type="entry name" value="APH"/>
    <property type="match status" value="1"/>
</dbReference>
<dbReference type="PANTHER" id="PTHR40086">
    <property type="entry name" value="PHOSPHOTRANSFERASE YTMP-RELATED"/>
    <property type="match status" value="1"/>
</dbReference>
<gene>
    <name evidence="2" type="ordered locus">TERTU_1249</name>
</gene>
<proteinExistence type="predicted"/>
<dbReference type="CDD" id="cd05151">
    <property type="entry name" value="ChoK-like"/>
    <property type="match status" value="1"/>
</dbReference>
<dbReference type="InterPro" id="IPR011009">
    <property type="entry name" value="Kinase-like_dom_sf"/>
</dbReference>